<dbReference type="SUPFAM" id="SSF48208">
    <property type="entry name" value="Six-hairpin glycosidases"/>
    <property type="match status" value="2"/>
</dbReference>
<dbReference type="KEGG" id="cvn:111132482"/>
<evidence type="ECO:0000256" key="2">
    <source>
        <dbReference type="ARBA" id="ARBA00007072"/>
    </source>
</evidence>
<dbReference type="InterPro" id="IPR001701">
    <property type="entry name" value="Glyco_hydro_9"/>
</dbReference>
<dbReference type="SUPFAM" id="SSF101898">
    <property type="entry name" value="NHL repeat"/>
    <property type="match status" value="1"/>
</dbReference>
<dbReference type="GeneID" id="111132482"/>
<feature type="coiled-coil region" evidence="9">
    <location>
        <begin position="288"/>
        <end position="366"/>
    </location>
</feature>
<feature type="domain" description="Glycoside hydrolase family 9" evidence="11">
    <location>
        <begin position="659"/>
        <end position="1079"/>
    </location>
</feature>
<dbReference type="InterPro" id="IPR008928">
    <property type="entry name" value="6-hairpin_glycosidase_sf"/>
</dbReference>
<evidence type="ECO:0000256" key="7">
    <source>
        <dbReference type="ARBA" id="ARBA00023295"/>
    </source>
</evidence>
<dbReference type="RefSeq" id="XP_022336001.1">
    <property type="nucleotide sequence ID" value="XM_022480293.1"/>
</dbReference>
<keyword evidence="7" id="KW-0326">Glycosidase</keyword>
<gene>
    <name evidence="13" type="primary">LOC111132482</name>
</gene>
<organism evidence="12 13">
    <name type="scientific">Crassostrea virginica</name>
    <name type="common">Eastern oyster</name>
    <dbReference type="NCBI Taxonomy" id="6565"/>
    <lineage>
        <taxon>Eukaryota</taxon>
        <taxon>Metazoa</taxon>
        <taxon>Spiralia</taxon>
        <taxon>Lophotrochozoa</taxon>
        <taxon>Mollusca</taxon>
        <taxon>Bivalvia</taxon>
        <taxon>Autobranchia</taxon>
        <taxon>Pteriomorphia</taxon>
        <taxon>Ostreida</taxon>
        <taxon>Ostreoidea</taxon>
        <taxon>Ostreidae</taxon>
        <taxon>Crassostrea</taxon>
    </lineage>
</organism>
<dbReference type="Proteomes" id="UP000694844">
    <property type="component" value="Chromosome 5"/>
</dbReference>
<keyword evidence="9" id="KW-0175">Coiled coil</keyword>
<dbReference type="Gene3D" id="2.120.10.30">
    <property type="entry name" value="TolB, C-terminal domain"/>
    <property type="match status" value="1"/>
</dbReference>
<accession>A0A8B8E935</accession>
<evidence type="ECO:0000256" key="6">
    <source>
        <dbReference type="ARBA" id="ARBA00023277"/>
    </source>
</evidence>
<evidence type="ECO:0000313" key="13">
    <source>
        <dbReference type="RefSeq" id="XP_022336001.1"/>
    </source>
</evidence>
<protein>
    <recommendedName>
        <fullName evidence="3">cellulase</fullName>
        <ecNumber evidence="3">3.2.1.4</ecNumber>
    </recommendedName>
</protein>
<evidence type="ECO:0000259" key="11">
    <source>
        <dbReference type="Pfam" id="PF00759"/>
    </source>
</evidence>
<reference evidence="13" key="1">
    <citation type="submission" date="2025-08" db="UniProtKB">
        <authorList>
            <consortium name="RefSeq"/>
        </authorList>
    </citation>
    <scope>IDENTIFICATION</scope>
    <source>
        <tissue evidence="13">Whole sample</tissue>
    </source>
</reference>
<dbReference type="PANTHER" id="PTHR22298">
    <property type="entry name" value="ENDO-1,4-BETA-GLUCANASE"/>
    <property type="match status" value="1"/>
</dbReference>
<keyword evidence="5" id="KW-0136">Cellulose degradation</keyword>
<evidence type="ECO:0000256" key="8">
    <source>
        <dbReference type="ARBA" id="ARBA00023326"/>
    </source>
</evidence>
<dbReference type="Pfam" id="PF00759">
    <property type="entry name" value="Glyco_hydro_9"/>
    <property type="match status" value="2"/>
</dbReference>
<feature type="domain" description="Glycoside hydrolase family 9" evidence="11">
    <location>
        <begin position="1"/>
        <end position="241"/>
    </location>
</feature>
<comment type="similarity">
    <text evidence="2">Belongs to the glycosyl hydrolase 9 (cellulase E) family.</text>
</comment>
<dbReference type="AlphaFoldDB" id="A0A8B8E935"/>
<keyword evidence="8" id="KW-0624">Polysaccharide degradation</keyword>
<dbReference type="EC" id="3.2.1.4" evidence="3"/>
<evidence type="ECO:0000313" key="12">
    <source>
        <dbReference type="Proteomes" id="UP000694844"/>
    </source>
</evidence>
<dbReference type="InterPro" id="IPR011042">
    <property type="entry name" value="6-blade_b-propeller_TolB-like"/>
</dbReference>
<dbReference type="GO" id="GO:0008810">
    <property type="term" value="F:cellulase activity"/>
    <property type="evidence" value="ECO:0007669"/>
    <property type="project" value="UniProtKB-EC"/>
</dbReference>
<evidence type="ECO:0000256" key="9">
    <source>
        <dbReference type="SAM" id="Coils"/>
    </source>
</evidence>
<evidence type="ECO:0000256" key="1">
    <source>
        <dbReference type="ARBA" id="ARBA00000966"/>
    </source>
</evidence>
<dbReference type="OrthoDB" id="10257085at2759"/>
<evidence type="ECO:0000256" key="3">
    <source>
        <dbReference type="ARBA" id="ARBA00012601"/>
    </source>
</evidence>
<evidence type="ECO:0000256" key="4">
    <source>
        <dbReference type="ARBA" id="ARBA00022801"/>
    </source>
</evidence>
<proteinExistence type="inferred from homology"/>
<dbReference type="InterPro" id="IPR012341">
    <property type="entry name" value="6hp_glycosidase-like_sf"/>
</dbReference>
<name>A0A8B8E935_CRAVI</name>
<keyword evidence="12" id="KW-1185">Reference proteome</keyword>
<sequence>MAFKASDAAYSQRLLSSAKSLYEFVNAHKGIYNKGPISDATSYYGSTGYKDELCVAAMELYKATKDAKYLADAKANFEGDGAAWALSWDDNHVMCELLLYEETKDNRYKGLVESFVRSYMPGGSVHQTPCGLAWRDQWGSLRHAASAAFVALAAAEDGIGGDQFKSWALRQINYILGDNNHHMSYEIGYGNNYPRQPHHRGSSCPYPPAGCSWNEFNSGGPNPQVLKGALVGGPALSSMAKRGCQPDSPPAKYSTEKMDPDYSAQDVARCDLCEIAIHNKEHKLLKLNEVYNKKKEHIKKDKEEIKKELLPTYEDIASELEVQIANLDVDYKKLTIEMTNYREELHREIDNAMNQKEKEIDENKMKHLSILKKHLDEIKYVVCLNEEEIWTSGQTPDIKCFNTLGILQKTVKTKSRESPNDIAVYSDGALVYSDWKTSTVYKVKNDQTEEIIRLEGWTPTNLCVTSSGDILASMYIDNCDLKSPAALCLNNDDNLFVGEHFSGMFILEDRMSTTHVVAFCLVAVGVFPTTDAAPEPLHIKNQWNTGLDAYFLVPPSLVGHGWTATITCDRAIDQFEIWGAIVTSIKSGRSILVVQNDDVVTSGDTRPPNRVDIVVRMMTENNIPQCNSEATAMFNGRTTSLPTSLPTMTVSETPQDFNYSEALSLSILFFDVQRSGVLPANNPIPWRNDSAVDDHGDNGEDLSGGWYNAGDHMKFNLPMASSAHLLSWGLERWKDAYQNAGQLEMMYDMLKWPLDYFLKCWHQQTQEYYAQVGNGKEDHRYWGRPEDMSKFKLMWRPAYKCTRNDTCSDVAGETAAALASGAIVFKDKDPPYSSDLLEAAKSLYDFAKRNQGTYGVTSVQDVNGYYHSNSYKDELCTAAMELYKATNNFTYMQDAMSFFEPNSRSWAFSWDDKNVQCALMLHRVQGSPHYRVLVESFLRSYMPGGEVAQTPCGLAWRTAIGSLRYAANAALVALMAVDEKFGGEDIKIWALKQINYMLGDNKEKMSYQIGYGNKYPMKPYHRASSCPDPPSSPCGWDNINNPGPSPQILKGALVGGPDVNDNYADNHIGCDFNAGFQSALAGLLHLQNHGLLPSHSDPTQSQQIKNCVH</sequence>
<dbReference type="Gene3D" id="1.50.10.10">
    <property type="match status" value="2"/>
</dbReference>
<keyword evidence="6" id="KW-0119">Carbohydrate metabolism</keyword>
<keyword evidence="4" id="KW-0378">Hydrolase</keyword>
<feature type="region of interest" description="Disordered" evidence="10">
    <location>
        <begin position="239"/>
        <end position="258"/>
    </location>
</feature>
<evidence type="ECO:0000256" key="5">
    <source>
        <dbReference type="ARBA" id="ARBA00023001"/>
    </source>
</evidence>
<evidence type="ECO:0000256" key="10">
    <source>
        <dbReference type="SAM" id="MobiDB-lite"/>
    </source>
</evidence>
<dbReference type="GO" id="GO:0030245">
    <property type="term" value="P:cellulose catabolic process"/>
    <property type="evidence" value="ECO:0007669"/>
    <property type="project" value="UniProtKB-KW"/>
</dbReference>
<comment type="catalytic activity">
    <reaction evidence="1">
        <text>Endohydrolysis of (1-&gt;4)-beta-D-glucosidic linkages in cellulose, lichenin and cereal beta-D-glucans.</text>
        <dbReference type="EC" id="3.2.1.4"/>
    </reaction>
</comment>